<keyword evidence="3" id="KW-1185">Reference proteome</keyword>
<dbReference type="SUPFAM" id="SSF53335">
    <property type="entry name" value="S-adenosyl-L-methionine-dependent methyltransferases"/>
    <property type="match status" value="1"/>
</dbReference>
<dbReference type="Proteomes" id="UP001519287">
    <property type="component" value="Unassembled WGS sequence"/>
</dbReference>
<evidence type="ECO:0000313" key="3">
    <source>
        <dbReference type="Proteomes" id="UP001519287"/>
    </source>
</evidence>
<dbReference type="InterPro" id="IPR029063">
    <property type="entry name" value="SAM-dependent_MTases_sf"/>
</dbReference>
<accession>A0ABS4IV35</accession>
<name>A0ABS4IV35_9BACL</name>
<dbReference type="PANTHER" id="PTHR43464">
    <property type="entry name" value="METHYLTRANSFERASE"/>
    <property type="match status" value="1"/>
</dbReference>
<evidence type="ECO:0000313" key="2">
    <source>
        <dbReference type="EMBL" id="MBP1990856.1"/>
    </source>
</evidence>
<dbReference type="InterPro" id="IPR041698">
    <property type="entry name" value="Methyltransf_25"/>
</dbReference>
<dbReference type="Pfam" id="PF13649">
    <property type="entry name" value="Methyltransf_25"/>
    <property type="match status" value="1"/>
</dbReference>
<sequence>MTDQQKDVWDRLWSGGVSYAWDPLSDALLKSIQTVAENVKGKKLLEAGSGTGKISLHLARLGADVTLVDYSENALVNSRGAFLQAGCEANFHLADIRQIPVPDNEYDLTWNAGVLEHFTFEEKVSILKEMARITKPEGTVLVYTPYAKCLPYQIGKAYAEKQGTWMYGVEEPVLSLKKEFKKSKITLVKETHLGFLNSLDFLDFLPGSGAMKQWMHNWYEGLSAEEQSHFPGYLLVSVGRL</sequence>
<keyword evidence="2" id="KW-0830">Ubiquinone</keyword>
<dbReference type="PANTHER" id="PTHR43464:SF92">
    <property type="entry name" value="SLR1071 PROTEIN"/>
    <property type="match status" value="1"/>
</dbReference>
<proteinExistence type="predicted"/>
<reference evidence="2 3" key="1">
    <citation type="submission" date="2021-03" db="EMBL/GenBank/DDBJ databases">
        <title>Genomic Encyclopedia of Type Strains, Phase IV (KMG-IV): sequencing the most valuable type-strain genomes for metagenomic binning, comparative biology and taxonomic classification.</title>
        <authorList>
            <person name="Goeker M."/>
        </authorList>
    </citation>
    <scope>NUCLEOTIDE SEQUENCE [LARGE SCALE GENOMIC DNA]</scope>
    <source>
        <strain evidence="2 3">DSM 26048</strain>
    </source>
</reference>
<gene>
    <name evidence="2" type="ORF">J2Z66_002462</name>
</gene>
<feature type="domain" description="Methyltransferase" evidence="1">
    <location>
        <begin position="45"/>
        <end position="138"/>
    </location>
</feature>
<organism evidence="2 3">
    <name type="scientific">Paenibacillus eucommiae</name>
    <dbReference type="NCBI Taxonomy" id="1355755"/>
    <lineage>
        <taxon>Bacteria</taxon>
        <taxon>Bacillati</taxon>
        <taxon>Bacillota</taxon>
        <taxon>Bacilli</taxon>
        <taxon>Bacillales</taxon>
        <taxon>Paenibacillaceae</taxon>
        <taxon>Paenibacillus</taxon>
    </lineage>
</organism>
<dbReference type="Gene3D" id="3.40.50.150">
    <property type="entry name" value="Vaccinia Virus protein VP39"/>
    <property type="match status" value="1"/>
</dbReference>
<dbReference type="RefSeq" id="WP_209971603.1">
    <property type="nucleotide sequence ID" value="NZ_JAGGLB010000006.1"/>
</dbReference>
<evidence type="ECO:0000259" key="1">
    <source>
        <dbReference type="Pfam" id="PF13649"/>
    </source>
</evidence>
<protein>
    <submittedName>
        <fullName evidence="2">Ubiquinone/menaquinone biosynthesis C-methylase UbiE</fullName>
    </submittedName>
</protein>
<dbReference type="CDD" id="cd02440">
    <property type="entry name" value="AdoMet_MTases"/>
    <property type="match status" value="1"/>
</dbReference>
<comment type="caution">
    <text evidence="2">The sequence shown here is derived from an EMBL/GenBank/DDBJ whole genome shotgun (WGS) entry which is preliminary data.</text>
</comment>
<dbReference type="EMBL" id="JAGGLB010000006">
    <property type="protein sequence ID" value="MBP1990856.1"/>
    <property type="molecule type" value="Genomic_DNA"/>
</dbReference>